<evidence type="ECO:0000256" key="2">
    <source>
        <dbReference type="ARBA" id="ARBA00022722"/>
    </source>
</evidence>
<dbReference type="EMBL" id="VNJK01000001">
    <property type="protein sequence ID" value="TVX94163.1"/>
    <property type="molecule type" value="Genomic_DNA"/>
</dbReference>
<dbReference type="Pfam" id="PF08340">
    <property type="entry name" value="YicC-like_C"/>
    <property type="match status" value="1"/>
</dbReference>
<dbReference type="InterPro" id="IPR013551">
    <property type="entry name" value="YicC-like_C"/>
</dbReference>
<evidence type="ECO:0000259" key="6">
    <source>
        <dbReference type="Pfam" id="PF03755"/>
    </source>
</evidence>
<proteinExistence type="inferred from homology"/>
<keyword evidence="4" id="KW-0378">Hydrolase</keyword>
<feature type="domain" description="Endoribonuclease YicC-like N-terminal" evidence="6">
    <location>
        <begin position="2"/>
        <end position="157"/>
    </location>
</feature>
<dbReference type="RefSeq" id="WP_144991275.1">
    <property type="nucleotide sequence ID" value="NZ_VNJK01000001.1"/>
</dbReference>
<dbReference type="PANTHER" id="PTHR30636:SF3">
    <property type="entry name" value="UPF0701 PROTEIN YICC"/>
    <property type="match status" value="1"/>
</dbReference>
<dbReference type="InterPro" id="IPR005229">
    <property type="entry name" value="YicC/YloC-like"/>
</dbReference>
<keyword evidence="2" id="KW-0540">Nuclease</keyword>
<dbReference type="GO" id="GO:0004521">
    <property type="term" value="F:RNA endonuclease activity"/>
    <property type="evidence" value="ECO:0007669"/>
    <property type="project" value="InterPro"/>
</dbReference>
<accession>A0A559J2S0</accession>
<evidence type="ECO:0000256" key="3">
    <source>
        <dbReference type="ARBA" id="ARBA00022759"/>
    </source>
</evidence>
<dbReference type="Pfam" id="PF03755">
    <property type="entry name" value="YicC-like_N"/>
    <property type="match status" value="1"/>
</dbReference>
<comment type="cofactor">
    <cofactor evidence="1">
        <name>a divalent metal cation</name>
        <dbReference type="ChEBI" id="CHEBI:60240"/>
    </cofactor>
</comment>
<evidence type="ECO:0000256" key="5">
    <source>
        <dbReference type="ARBA" id="ARBA00035648"/>
    </source>
</evidence>
<comment type="similarity">
    <text evidence="5">Belongs to the YicC/YloC family.</text>
</comment>
<dbReference type="GO" id="GO:0016787">
    <property type="term" value="F:hydrolase activity"/>
    <property type="evidence" value="ECO:0007669"/>
    <property type="project" value="UniProtKB-KW"/>
</dbReference>
<keyword evidence="9" id="KW-1185">Reference proteome</keyword>
<dbReference type="InterPro" id="IPR013527">
    <property type="entry name" value="YicC-like_N"/>
</dbReference>
<keyword evidence="3" id="KW-0255">Endonuclease</keyword>
<dbReference type="NCBIfam" id="TIGR00255">
    <property type="entry name" value="YicC/YloC family endoribonuclease"/>
    <property type="match status" value="1"/>
</dbReference>
<reference evidence="8 9" key="1">
    <citation type="submission" date="2019-07" db="EMBL/GenBank/DDBJ databases">
        <authorList>
            <person name="Kim J."/>
        </authorList>
    </citation>
    <scope>NUCLEOTIDE SEQUENCE [LARGE SCALE GENOMIC DNA]</scope>
    <source>
        <strain evidence="8 9">N4</strain>
    </source>
</reference>
<name>A0A559J2S0_9BACL</name>
<dbReference type="OrthoDB" id="9771229at2"/>
<organism evidence="8 9">
    <name type="scientific">Paenibacillus agilis</name>
    <dbReference type="NCBI Taxonomy" id="3020863"/>
    <lineage>
        <taxon>Bacteria</taxon>
        <taxon>Bacillati</taxon>
        <taxon>Bacillota</taxon>
        <taxon>Bacilli</taxon>
        <taxon>Bacillales</taxon>
        <taxon>Paenibacillaceae</taxon>
        <taxon>Paenibacillus</taxon>
    </lineage>
</organism>
<gene>
    <name evidence="8" type="ORF">FPZ44_14550</name>
</gene>
<evidence type="ECO:0000259" key="7">
    <source>
        <dbReference type="Pfam" id="PF08340"/>
    </source>
</evidence>
<evidence type="ECO:0000313" key="9">
    <source>
        <dbReference type="Proteomes" id="UP000318102"/>
    </source>
</evidence>
<dbReference type="AlphaFoldDB" id="A0A559J2S0"/>
<evidence type="ECO:0000313" key="8">
    <source>
        <dbReference type="EMBL" id="TVX94163.1"/>
    </source>
</evidence>
<feature type="domain" description="Endoribonuclease YicC-like C-terminal" evidence="7">
    <location>
        <begin position="177"/>
        <end position="294"/>
    </location>
</feature>
<dbReference type="PANTHER" id="PTHR30636">
    <property type="entry name" value="UPF0701 PROTEIN YICC"/>
    <property type="match status" value="1"/>
</dbReference>
<evidence type="ECO:0000256" key="4">
    <source>
        <dbReference type="ARBA" id="ARBA00022801"/>
    </source>
</evidence>
<sequence length="294" mass="33825">MVYSMTGYGQAARELGGYKINIEMKSVNHRYSDIVLRMPREWAGIEDHLRRLVAQHVNRGRVDVYVNKERTSESAYEAECNMGVVEAYVQAGEQLKQRYGLEGSLLVNDLLRLPDVMNVREKATWSDEQLIAVLEDGFTEALSGLCRMRGIEGRHLADDTLERLSRLESLHTEMIQWAPSVVEEYRSKLKQRLEQLLDKSAAFDESRFGMEVAMFAERSNIDEELTRLKSHFTQFRQLLSSGEPIGRKLDFLVQEMNRETNTIGSKANHLELVNRVVDMKAELEKIREQAANIE</sequence>
<evidence type="ECO:0000256" key="1">
    <source>
        <dbReference type="ARBA" id="ARBA00001968"/>
    </source>
</evidence>
<protein>
    <submittedName>
        <fullName evidence="8">YicC family protein</fullName>
    </submittedName>
</protein>
<comment type="caution">
    <text evidence="8">The sequence shown here is derived from an EMBL/GenBank/DDBJ whole genome shotgun (WGS) entry which is preliminary data.</text>
</comment>
<dbReference type="Proteomes" id="UP000318102">
    <property type="component" value="Unassembled WGS sequence"/>
</dbReference>